<evidence type="ECO:0000313" key="2">
    <source>
        <dbReference type="Proteomes" id="UP001454036"/>
    </source>
</evidence>
<keyword evidence="2" id="KW-1185">Reference proteome</keyword>
<dbReference type="Proteomes" id="UP001454036">
    <property type="component" value="Unassembled WGS sequence"/>
</dbReference>
<name>A0AAV3QRI1_LITER</name>
<dbReference type="AlphaFoldDB" id="A0AAV3QRI1"/>
<dbReference type="EMBL" id="BAABME010005689">
    <property type="protein sequence ID" value="GAA0166329.1"/>
    <property type="molecule type" value="Genomic_DNA"/>
</dbReference>
<reference evidence="1 2" key="1">
    <citation type="submission" date="2024-01" db="EMBL/GenBank/DDBJ databases">
        <title>The complete chloroplast genome sequence of Lithospermum erythrorhizon: insights into the phylogenetic relationship among Boraginaceae species and the maternal lineages of purple gromwells.</title>
        <authorList>
            <person name="Okada T."/>
            <person name="Watanabe K."/>
        </authorList>
    </citation>
    <scope>NUCLEOTIDE SEQUENCE [LARGE SCALE GENOMIC DNA]</scope>
</reference>
<proteinExistence type="predicted"/>
<evidence type="ECO:0000313" key="1">
    <source>
        <dbReference type="EMBL" id="GAA0166329.1"/>
    </source>
</evidence>
<gene>
    <name evidence="1" type="ORF">LIER_21507</name>
</gene>
<sequence>MADSQRLEAELGRLRFRVKAVLELISRFLDREGWRRGRWCKGEGATLSPYTWRRRQWHKVNRLFSHINVGNRYITLMDFDRRLVYWCYYYTDKTHMFLSY</sequence>
<organism evidence="1 2">
    <name type="scientific">Lithospermum erythrorhizon</name>
    <name type="common">Purple gromwell</name>
    <name type="synonym">Lithospermum officinale var. erythrorhizon</name>
    <dbReference type="NCBI Taxonomy" id="34254"/>
    <lineage>
        <taxon>Eukaryota</taxon>
        <taxon>Viridiplantae</taxon>
        <taxon>Streptophyta</taxon>
        <taxon>Embryophyta</taxon>
        <taxon>Tracheophyta</taxon>
        <taxon>Spermatophyta</taxon>
        <taxon>Magnoliopsida</taxon>
        <taxon>eudicotyledons</taxon>
        <taxon>Gunneridae</taxon>
        <taxon>Pentapetalae</taxon>
        <taxon>asterids</taxon>
        <taxon>lamiids</taxon>
        <taxon>Boraginales</taxon>
        <taxon>Boraginaceae</taxon>
        <taxon>Boraginoideae</taxon>
        <taxon>Lithospermeae</taxon>
        <taxon>Lithospermum</taxon>
    </lineage>
</organism>
<accession>A0AAV3QRI1</accession>
<comment type="caution">
    <text evidence="1">The sequence shown here is derived from an EMBL/GenBank/DDBJ whole genome shotgun (WGS) entry which is preliminary data.</text>
</comment>
<protein>
    <submittedName>
        <fullName evidence="1">Uncharacterized protein</fullName>
    </submittedName>
</protein>